<dbReference type="CDD" id="cd00293">
    <property type="entry name" value="USP-like"/>
    <property type="match status" value="1"/>
</dbReference>
<dbReference type="InterPro" id="IPR014729">
    <property type="entry name" value="Rossmann-like_a/b/a_fold"/>
</dbReference>
<dbReference type="AlphaFoldDB" id="A0A501PNA9"/>
<organism evidence="3 4">
    <name type="scientific">Emcibacter nanhaiensis</name>
    <dbReference type="NCBI Taxonomy" id="1505037"/>
    <lineage>
        <taxon>Bacteria</taxon>
        <taxon>Pseudomonadati</taxon>
        <taxon>Pseudomonadota</taxon>
        <taxon>Alphaproteobacteria</taxon>
        <taxon>Emcibacterales</taxon>
        <taxon>Emcibacteraceae</taxon>
        <taxon>Emcibacter</taxon>
    </lineage>
</organism>
<accession>A0A501PNA9</accession>
<dbReference type="PANTHER" id="PTHR46268:SF6">
    <property type="entry name" value="UNIVERSAL STRESS PROTEIN UP12"/>
    <property type="match status" value="1"/>
</dbReference>
<dbReference type="InterPro" id="IPR006015">
    <property type="entry name" value="Universal_stress_UspA"/>
</dbReference>
<dbReference type="Pfam" id="PF00582">
    <property type="entry name" value="Usp"/>
    <property type="match status" value="1"/>
</dbReference>
<dbReference type="PRINTS" id="PR01438">
    <property type="entry name" value="UNVRSLSTRESS"/>
</dbReference>
<keyword evidence="4" id="KW-1185">Reference proteome</keyword>
<feature type="domain" description="UspA" evidence="2">
    <location>
        <begin position="7"/>
        <end position="148"/>
    </location>
</feature>
<evidence type="ECO:0000313" key="4">
    <source>
        <dbReference type="Proteomes" id="UP000319148"/>
    </source>
</evidence>
<sequence>MTGDKVKFLVGYDGGELSERAAELAAGKLATRGGGILYLVYVVDWSEFEVMSVEELAVRHSQQMEQLETAEEEIIAPAKKRLAREGVEIKSFVQVGHAADVITSLAEEENVEQVFLGHKGKGLLAKIGLGSVAYGVLQKAKVPVTVVP</sequence>
<gene>
    <name evidence="3" type="ORF">FIV46_05410</name>
</gene>
<dbReference type="InterPro" id="IPR006016">
    <property type="entry name" value="UspA"/>
</dbReference>
<comment type="caution">
    <text evidence="3">The sequence shown here is derived from an EMBL/GenBank/DDBJ whole genome shotgun (WGS) entry which is preliminary data.</text>
</comment>
<dbReference type="RefSeq" id="WP_139939180.1">
    <property type="nucleotide sequence ID" value="NZ_JBHSYP010000003.1"/>
</dbReference>
<dbReference type="Proteomes" id="UP000319148">
    <property type="component" value="Unassembled WGS sequence"/>
</dbReference>
<dbReference type="EMBL" id="VFIY01000005">
    <property type="protein sequence ID" value="TPD61648.1"/>
    <property type="molecule type" value="Genomic_DNA"/>
</dbReference>
<comment type="similarity">
    <text evidence="1">Belongs to the universal stress protein A family.</text>
</comment>
<dbReference type="SUPFAM" id="SSF52402">
    <property type="entry name" value="Adenine nucleotide alpha hydrolases-like"/>
    <property type="match status" value="1"/>
</dbReference>
<protein>
    <submittedName>
        <fullName evidence="3">Universal stress protein</fullName>
    </submittedName>
</protein>
<dbReference type="PANTHER" id="PTHR46268">
    <property type="entry name" value="STRESS RESPONSE PROTEIN NHAX"/>
    <property type="match status" value="1"/>
</dbReference>
<evidence type="ECO:0000313" key="3">
    <source>
        <dbReference type="EMBL" id="TPD61648.1"/>
    </source>
</evidence>
<reference evidence="4" key="1">
    <citation type="submission" date="2019-06" db="EMBL/GenBank/DDBJ databases">
        <title>The complete genome of Emcibacter congregatus ZYLT.</title>
        <authorList>
            <person name="Zhao Z."/>
        </authorList>
    </citation>
    <scope>NUCLEOTIDE SEQUENCE [LARGE SCALE GENOMIC DNA]</scope>
    <source>
        <strain evidence="4">MCCC 1A06723</strain>
    </source>
</reference>
<evidence type="ECO:0000259" key="2">
    <source>
        <dbReference type="Pfam" id="PF00582"/>
    </source>
</evidence>
<proteinExistence type="inferred from homology"/>
<name>A0A501PNA9_9PROT</name>
<dbReference type="Gene3D" id="3.40.50.620">
    <property type="entry name" value="HUPs"/>
    <property type="match status" value="1"/>
</dbReference>
<evidence type="ECO:0000256" key="1">
    <source>
        <dbReference type="ARBA" id="ARBA00008791"/>
    </source>
</evidence>
<dbReference type="OrthoDB" id="5186731at2"/>